<organism evidence="2 3">
    <name type="scientific">Enterobacter asburiae</name>
    <dbReference type="NCBI Taxonomy" id="61645"/>
    <lineage>
        <taxon>Bacteria</taxon>
        <taxon>Pseudomonadati</taxon>
        <taxon>Pseudomonadota</taxon>
        <taxon>Gammaproteobacteria</taxon>
        <taxon>Enterobacterales</taxon>
        <taxon>Enterobacteriaceae</taxon>
        <taxon>Enterobacter</taxon>
        <taxon>Enterobacter cloacae complex</taxon>
    </lineage>
</organism>
<name>A0A376F8Y4_ENTAS</name>
<reference evidence="2 3" key="1">
    <citation type="submission" date="2018-06" db="EMBL/GenBank/DDBJ databases">
        <authorList>
            <consortium name="Pathogen Informatics"/>
            <person name="Doyle S."/>
        </authorList>
    </citation>
    <scope>NUCLEOTIDE SEQUENCE [LARGE SCALE GENOMIC DNA]</scope>
    <source>
        <strain evidence="2 3">NCTC12123</strain>
    </source>
</reference>
<feature type="region of interest" description="Disordered" evidence="1">
    <location>
        <begin position="76"/>
        <end position="97"/>
    </location>
</feature>
<protein>
    <submittedName>
        <fullName evidence="2">Uncharacterized protein</fullName>
    </submittedName>
</protein>
<gene>
    <name evidence="2" type="ORF">NCTC12123_02075</name>
</gene>
<proteinExistence type="predicted"/>
<dbReference type="EMBL" id="UFYI01000007">
    <property type="protein sequence ID" value="STD20563.1"/>
    <property type="molecule type" value="Genomic_DNA"/>
</dbReference>
<evidence type="ECO:0000313" key="3">
    <source>
        <dbReference type="Proteomes" id="UP000255163"/>
    </source>
</evidence>
<evidence type="ECO:0000313" key="2">
    <source>
        <dbReference type="EMBL" id="STD20563.1"/>
    </source>
</evidence>
<sequence>MAFALGGGKRIVEQFAPHPAVMGARAYADVDIHISVFQLLRQFGHLWQGEAQANTWSFGTHLVKQPGAEHQRRVFVQGDDKGPGTGLRIKRGGGKQRADAAQHALHLRLKRFRTRRGQHPTSMWGRNKQRFAKQRSQTRQTSGQRGWLMPNRAAAWVIFLS</sequence>
<dbReference type="Proteomes" id="UP000255163">
    <property type="component" value="Unassembled WGS sequence"/>
</dbReference>
<dbReference type="AlphaFoldDB" id="A0A376F8Y4"/>
<accession>A0A376F8Y4</accession>
<evidence type="ECO:0000256" key="1">
    <source>
        <dbReference type="SAM" id="MobiDB-lite"/>
    </source>
</evidence>